<dbReference type="Proteomes" id="UP000887565">
    <property type="component" value="Unplaced"/>
</dbReference>
<name>A0A915JRR3_ROMCU</name>
<reference evidence="2" key="1">
    <citation type="submission" date="2022-11" db="UniProtKB">
        <authorList>
            <consortium name="WormBaseParasite"/>
        </authorList>
    </citation>
    <scope>IDENTIFICATION</scope>
</reference>
<keyword evidence="1" id="KW-1185">Reference proteome</keyword>
<dbReference type="WBParaSite" id="nRc.2.0.1.t28774-RA">
    <property type="protein sequence ID" value="nRc.2.0.1.t28774-RA"/>
    <property type="gene ID" value="nRc.2.0.1.g28774"/>
</dbReference>
<organism evidence="1 2">
    <name type="scientific">Romanomermis culicivorax</name>
    <name type="common">Nematode worm</name>
    <dbReference type="NCBI Taxonomy" id="13658"/>
    <lineage>
        <taxon>Eukaryota</taxon>
        <taxon>Metazoa</taxon>
        <taxon>Ecdysozoa</taxon>
        <taxon>Nematoda</taxon>
        <taxon>Enoplea</taxon>
        <taxon>Dorylaimia</taxon>
        <taxon>Mermithida</taxon>
        <taxon>Mermithoidea</taxon>
        <taxon>Mermithidae</taxon>
        <taxon>Romanomermis</taxon>
    </lineage>
</organism>
<dbReference type="AlphaFoldDB" id="A0A915JRR3"/>
<accession>A0A915JRR3</accession>
<protein>
    <submittedName>
        <fullName evidence="2">Uncharacterized protein</fullName>
    </submittedName>
</protein>
<proteinExistence type="predicted"/>
<evidence type="ECO:0000313" key="1">
    <source>
        <dbReference type="Proteomes" id="UP000887565"/>
    </source>
</evidence>
<evidence type="ECO:0000313" key="2">
    <source>
        <dbReference type="WBParaSite" id="nRc.2.0.1.t28774-RA"/>
    </source>
</evidence>
<sequence length="66" mass="7483">MCRSADCTGWPTVPSSRLQHMADRTGWPTAPGGRIQFEMVYNSVQKLVLHRELLEKLSVLNKKSLL</sequence>